<proteinExistence type="predicted"/>
<dbReference type="RefSeq" id="WP_147056758.1">
    <property type="nucleotide sequence ID" value="NZ_CP042437.1"/>
</dbReference>
<dbReference type="AlphaFoldDB" id="A0A5B8W3H3"/>
<dbReference type="KEGG" id="mgk:FSB76_20870"/>
<dbReference type="EMBL" id="CP042437">
    <property type="protein sequence ID" value="QEC78273.1"/>
    <property type="molecule type" value="Genomic_DNA"/>
</dbReference>
<evidence type="ECO:0000313" key="1">
    <source>
        <dbReference type="EMBL" id="QEC78273.1"/>
    </source>
</evidence>
<evidence type="ECO:0000313" key="2">
    <source>
        <dbReference type="Proteomes" id="UP000321362"/>
    </source>
</evidence>
<organism evidence="1 2">
    <name type="scientific">Mucilaginibacter ginsenosidivorax</name>
    <dbReference type="NCBI Taxonomy" id="862126"/>
    <lineage>
        <taxon>Bacteria</taxon>
        <taxon>Pseudomonadati</taxon>
        <taxon>Bacteroidota</taxon>
        <taxon>Sphingobacteriia</taxon>
        <taxon>Sphingobacteriales</taxon>
        <taxon>Sphingobacteriaceae</taxon>
        <taxon>Mucilaginibacter</taxon>
    </lineage>
</organism>
<protein>
    <submittedName>
        <fullName evidence="1">Uncharacterized protein</fullName>
    </submittedName>
</protein>
<dbReference type="Proteomes" id="UP000321362">
    <property type="component" value="Chromosome"/>
</dbReference>
<accession>A0A5B8W3H3</accession>
<reference evidence="1 2" key="1">
    <citation type="journal article" date="2013" name="J. Microbiol.">
        <title>Mucilaginibacter ginsenosidivorax sp. nov., with ginsenoside converting activity isolated from sediment.</title>
        <authorList>
            <person name="Kim J.K."/>
            <person name="Choi T.E."/>
            <person name="Liu Q.M."/>
            <person name="Park H.Y."/>
            <person name="Yi T.H."/>
            <person name="Yoon M.H."/>
            <person name="Kim S.C."/>
            <person name="Im W.T."/>
        </authorList>
    </citation>
    <scope>NUCLEOTIDE SEQUENCE [LARGE SCALE GENOMIC DNA]</scope>
    <source>
        <strain evidence="1 2">KHI28</strain>
    </source>
</reference>
<sequence>MAETLLLIFGGGALFDNQIWLSLIRTPLHVQRQTTDTLTFKQQKSPQLHADLQHWGIESQFKQGNHIINYGQDFERYYNQEALVWFMPQSFISFANANHRSLWNEM</sequence>
<name>A0A5B8W3H3_9SPHI</name>
<gene>
    <name evidence="1" type="ORF">FSB76_20870</name>
</gene>
<keyword evidence="2" id="KW-1185">Reference proteome</keyword>